<dbReference type="EMBL" id="JACCBF010000001">
    <property type="protein sequence ID" value="NYD31780.1"/>
    <property type="molecule type" value="Genomic_DNA"/>
</dbReference>
<dbReference type="Proteomes" id="UP000582231">
    <property type="component" value="Unassembled WGS sequence"/>
</dbReference>
<keyword evidence="1" id="KW-0812">Transmembrane</keyword>
<gene>
    <name evidence="2" type="ORF">BJ958_003326</name>
</gene>
<sequence>MARKRWKDLSPRTRKVILIGSVVDGALKAAALADLRGREEDEVNGSKRRWTLALTFVNSAGVLPVVYFLRGRRTTG</sequence>
<reference evidence="2 3" key="1">
    <citation type="submission" date="2020-07" db="EMBL/GenBank/DDBJ databases">
        <title>Sequencing the genomes of 1000 actinobacteria strains.</title>
        <authorList>
            <person name="Klenk H.-P."/>
        </authorList>
    </citation>
    <scope>NUCLEOTIDE SEQUENCE [LARGE SCALE GENOMIC DNA]</scope>
    <source>
        <strain evidence="2 3">DSM 19082</strain>
    </source>
</reference>
<dbReference type="RefSeq" id="WP_179728049.1">
    <property type="nucleotide sequence ID" value="NZ_BAABEF010000001.1"/>
</dbReference>
<proteinExistence type="predicted"/>
<name>A0A852RSD1_9ACTN</name>
<protein>
    <recommendedName>
        <fullName evidence="4">DUF5652 domain-containing protein</fullName>
    </recommendedName>
</protein>
<keyword evidence="3" id="KW-1185">Reference proteome</keyword>
<evidence type="ECO:0000313" key="3">
    <source>
        <dbReference type="Proteomes" id="UP000582231"/>
    </source>
</evidence>
<evidence type="ECO:0000313" key="2">
    <source>
        <dbReference type="EMBL" id="NYD31780.1"/>
    </source>
</evidence>
<comment type="caution">
    <text evidence="2">The sequence shown here is derived from an EMBL/GenBank/DDBJ whole genome shotgun (WGS) entry which is preliminary data.</text>
</comment>
<evidence type="ECO:0000256" key="1">
    <source>
        <dbReference type="SAM" id="Phobius"/>
    </source>
</evidence>
<keyword evidence="1" id="KW-1133">Transmembrane helix</keyword>
<evidence type="ECO:0008006" key="4">
    <source>
        <dbReference type="Google" id="ProtNLM"/>
    </source>
</evidence>
<feature type="transmembrane region" description="Helical" evidence="1">
    <location>
        <begin position="49"/>
        <end position="69"/>
    </location>
</feature>
<keyword evidence="1" id="KW-0472">Membrane</keyword>
<dbReference type="AlphaFoldDB" id="A0A852RSD1"/>
<organism evidence="2 3">
    <name type="scientific">Nocardioides kongjuensis</name>
    <dbReference type="NCBI Taxonomy" id="349522"/>
    <lineage>
        <taxon>Bacteria</taxon>
        <taxon>Bacillati</taxon>
        <taxon>Actinomycetota</taxon>
        <taxon>Actinomycetes</taxon>
        <taxon>Propionibacteriales</taxon>
        <taxon>Nocardioidaceae</taxon>
        <taxon>Nocardioides</taxon>
    </lineage>
</organism>
<accession>A0A852RSD1</accession>